<dbReference type="PANTHER" id="PTHR45661">
    <property type="entry name" value="SURFACE ANTIGEN"/>
    <property type="match status" value="1"/>
</dbReference>
<dbReference type="InterPro" id="IPR026906">
    <property type="entry name" value="LRR_5"/>
</dbReference>
<dbReference type="InterPro" id="IPR032675">
    <property type="entry name" value="LRR_dom_sf"/>
</dbReference>
<dbReference type="OrthoDB" id="643377at2759"/>
<accession>K0S078</accession>
<dbReference type="AlphaFoldDB" id="K0S078"/>
<proteinExistence type="predicted"/>
<dbReference type="Gene3D" id="3.80.10.10">
    <property type="entry name" value="Ribonuclease Inhibitor"/>
    <property type="match status" value="1"/>
</dbReference>
<dbReference type="InterPro" id="IPR053139">
    <property type="entry name" value="Surface_bspA-like"/>
</dbReference>
<gene>
    <name evidence="1" type="ORF">THAOC_28494</name>
</gene>
<dbReference type="EMBL" id="AGNL01040172">
    <property type="protein sequence ID" value="EJK52257.1"/>
    <property type="molecule type" value="Genomic_DNA"/>
</dbReference>
<dbReference type="Proteomes" id="UP000266841">
    <property type="component" value="Unassembled WGS sequence"/>
</dbReference>
<evidence type="ECO:0000313" key="2">
    <source>
        <dbReference type="Proteomes" id="UP000266841"/>
    </source>
</evidence>
<evidence type="ECO:0000313" key="1">
    <source>
        <dbReference type="EMBL" id="EJK52257.1"/>
    </source>
</evidence>
<comment type="caution">
    <text evidence="1">The sequence shown here is derived from an EMBL/GenBank/DDBJ whole genome shotgun (WGS) entry which is preliminary data.</text>
</comment>
<protein>
    <recommendedName>
        <fullName evidence="3">Leucine-rich repeat domain-containing protein</fullName>
    </recommendedName>
</protein>
<organism evidence="1 2">
    <name type="scientific">Thalassiosira oceanica</name>
    <name type="common">Marine diatom</name>
    <dbReference type="NCBI Taxonomy" id="159749"/>
    <lineage>
        <taxon>Eukaryota</taxon>
        <taxon>Sar</taxon>
        <taxon>Stramenopiles</taxon>
        <taxon>Ochrophyta</taxon>
        <taxon>Bacillariophyta</taxon>
        <taxon>Coscinodiscophyceae</taxon>
        <taxon>Thalassiosirophycidae</taxon>
        <taxon>Thalassiosirales</taxon>
        <taxon>Thalassiosiraceae</taxon>
        <taxon>Thalassiosira</taxon>
    </lineage>
</organism>
<dbReference type="SUPFAM" id="SSF52058">
    <property type="entry name" value="L domain-like"/>
    <property type="match status" value="1"/>
</dbReference>
<feature type="non-terminal residue" evidence="1">
    <location>
        <position position="1"/>
    </location>
</feature>
<sequence length="282" mass="30913">GLEIIGADAFLYCEALQQVTLPSSVTKLGDCAFQGCSSLTKVEFNEGMQIIADLYAFRFCSALRSVTIPSSVTTLGHQTFANCTNLSEVILLGGGRLLNEKFLDRGLFSGQGVLNHRRLNAMVGLKNSDKAHEFAFCGCPLTAIKVSVPGLSDRMARLPQECRPSIEGRIREVSRLELAQNGTILACFPIVIRAPEDEFGQNTIHVQDTDNQTAESLHQVLRLISFHELKESSILIELAVWKSRLFEDQARADCRTSVPGPAKSLIMEYCGFTGFLEPAIEG</sequence>
<evidence type="ECO:0008006" key="3">
    <source>
        <dbReference type="Google" id="ProtNLM"/>
    </source>
</evidence>
<name>K0S078_THAOC</name>
<reference evidence="1 2" key="1">
    <citation type="journal article" date="2012" name="Genome Biol.">
        <title>Genome and low-iron response of an oceanic diatom adapted to chronic iron limitation.</title>
        <authorList>
            <person name="Lommer M."/>
            <person name="Specht M."/>
            <person name="Roy A.S."/>
            <person name="Kraemer L."/>
            <person name="Andreson R."/>
            <person name="Gutowska M.A."/>
            <person name="Wolf J."/>
            <person name="Bergner S.V."/>
            <person name="Schilhabel M.B."/>
            <person name="Klostermeier U.C."/>
            <person name="Beiko R.G."/>
            <person name="Rosenstiel P."/>
            <person name="Hippler M."/>
            <person name="Laroche J."/>
        </authorList>
    </citation>
    <scope>NUCLEOTIDE SEQUENCE [LARGE SCALE GENOMIC DNA]</scope>
    <source>
        <strain evidence="1 2">CCMP1005</strain>
    </source>
</reference>
<dbReference type="PANTHER" id="PTHR45661:SF3">
    <property type="entry name" value="IG-LIKE DOMAIN-CONTAINING PROTEIN"/>
    <property type="match status" value="1"/>
</dbReference>
<keyword evidence="2" id="KW-1185">Reference proteome</keyword>
<dbReference type="Pfam" id="PF13306">
    <property type="entry name" value="LRR_5"/>
    <property type="match status" value="1"/>
</dbReference>